<evidence type="ECO:0008006" key="5">
    <source>
        <dbReference type="Google" id="ProtNLM"/>
    </source>
</evidence>
<dbReference type="STRING" id="914234.M2RK40"/>
<feature type="compositionally biased region" description="Low complexity" evidence="1">
    <location>
        <begin position="21"/>
        <end position="30"/>
    </location>
</feature>
<protein>
    <recommendedName>
        <fullName evidence="5">Transmembrane protein</fullName>
    </recommendedName>
</protein>
<dbReference type="OrthoDB" id="2507743at2759"/>
<feature type="transmembrane region" description="Helical" evidence="2">
    <location>
        <begin position="132"/>
        <end position="155"/>
    </location>
</feature>
<feature type="compositionally biased region" description="Low complexity" evidence="1">
    <location>
        <begin position="320"/>
        <end position="329"/>
    </location>
</feature>
<dbReference type="Proteomes" id="UP000016930">
    <property type="component" value="Unassembled WGS sequence"/>
</dbReference>
<feature type="region of interest" description="Disordered" evidence="1">
    <location>
        <begin position="164"/>
        <end position="245"/>
    </location>
</feature>
<reference evidence="3 4" key="1">
    <citation type="journal article" date="2012" name="Proc. Natl. Acad. Sci. U.S.A.">
        <title>Comparative genomics of Ceriporiopsis subvermispora and Phanerochaete chrysosporium provide insight into selective ligninolysis.</title>
        <authorList>
            <person name="Fernandez-Fueyo E."/>
            <person name="Ruiz-Duenas F.J."/>
            <person name="Ferreira P."/>
            <person name="Floudas D."/>
            <person name="Hibbett D.S."/>
            <person name="Canessa P."/>
            <person name="Larrondo L.F."/>
            <person name="James T.Y."/>
            <person name="Seelenfreund D."/>
            <person name="Lobos S."/>
            <person name="Polanco R."/>
            <person name="Tello M."/>
            <person name="Honda Y."/>
            <person name="Watanabe T."/>
            <person name="Watanabe T."/>
            <person name="Ryu J.S."/>
            <person name="Kubicek C.P."/>
            <person name="Schmoll M."/>
            <person name="Gaskell J."/>
            <person name="Hammel K.E."/>
            <person name="St John F.J."/>
            <person name="Vanden Wymelenberg A."/>
            <person name="Sabat G."/>
            <person name="Splinter BonDurant S."/>
            <person name="Syed K."/>
            <person name="Yadav J.S."/>
            <person name="Doddapaneni H."/>
            <person name="Subramanian V."/>
            <person name="Lavin J.L."/>
            <person name="Oguiza J.A."/>
            <person name="Perez G."/>
            <person name="Pisabarro A.G."/>
            <person name="Ramirez L."/>
            <person name="Santoyo F."/>
            <person name="Master E."/>
            <person name="Coutinho P.M."/>
            <person name="Henrissat B."/>
            <person name="Lombard V."/>
            <person name="Magnuson J.K."/>
            <person name="Kuees U."/>
            <person name="Hori C."/>
            <person name="Igarashi K."/>
            <person name="Samejima M."/>
            <person name="Held B.W."/>
            <person name="Barry K.W."/>
            <person name="LaButti K.M."/>
            <person name="Lapidus A."/>
            <person name="Lindquist E.A."/>
            <person name="Lucas S.M."/>
            <person name="Riley R."/>
            <person name="Salamov A.A."/>
            <person name="Hoffmeister D."/>
            <person name="Schwenk D."/>
            <person name="Hadar Y."/>
            <person name="Yarden O."/>
            <person name="de Vries R.P."/>
            <person name="Wiebenga A."/>
            <person name="Stenlid J."/>
            <person name="Eastwood D."/>
            <person name="Grigoriev I.V."/>
            <person name="Berka R.M."/>
            <person name="Blanchette R.A."/>
            <person name="Kersten P."/>
            <person name="Martinez A.T."/>
            <person name="Vicuna R."/>
            <person name="Cullen D."/>
        </authorList>
    </citation>
    <scope>NUCLEOTIDE SEQUENCE [LARGE SCALE GENOMIC DNA]</scope>
    <source>
        <strain evidence="3 4">B</strain>
    </source>
</reference>
<feature type="region of interest" description="Disordered" evidence="1">
    <location>
        <begin position="21"/>
        <end position="96"/>
    </location>
</feature>
<evidence type="ECO:0000313" key="3">
    <source>
        <dbReference type="EMBL" id="EMD39191.1"/>
    </source>
</evidence>
<sequence length="399" mass="43141">MPFMFSFTLSVPGIPNPFAAHARTAQSARAQSKHDSCPDRSTAPLQAGAGRPSDVGLRRSPSPSLLPPRAKKRGWVPACAEPSRPAPMHASTRGYLDTPAKYRDMVPEPADDDASEEMVAVELPPPKRRRTLAGSIVSTALSAALIGTAVGLTVYRLWRDRSKQPESLPPPPYEQGEWVPPKSQPLPEPEPITVSRVTPSSPRKKARHTVSHRPAPRHRRAGSRIPASGSLNSSLHAARPSIPSEFGFGLRNSMAAEPEEEPEDKVSTLNQRLAALIADGQRALGKEIVLLSEDQSEPEDDGVEGWVEDDSMGGSAPVASTSSSTGFSSPRLPAYSPPRTAVGTGAIFAAMQTPTHSRGPSAEPFTTPAAREEEDEWMSPELRESMEQARQRYQRRRLA</sequence>
<evidence type="ECO:0000256" key="2">
    <source>
        <dbReference type="SAM" id="Phobius"/>
    </source>
</evidence>
<gene>
    <name evidence="3" type="ORF">CERSUDRAFT_112868</name>
</gene>
<evidence type="ECO:0000313" key="4">
    <source>
        <dbReference type="Proteomes" id="UP000016930"/>
    </source>
</evidence>
<feature type="compositionally biased region" description="Basic and acidic residues" evidence="1">
    <location>
        <begin position="381"/>
        <end position="390"/>
    </location>
</feature>
<evidence type="ECO:0000256" key="1">
    <source>
        <dbReference type="SAM" id="MobiDB-lite"/>
    </source>
</evidence>
<dbReference type="HOGENOM" id="CLU_032329_1_0_1"/>
<organism evidence="3 4">
    <name type="scientific">Ceriporiopsis subvermispora (strain B)</name>
    <name type="common">White-rot fungus</name>
    <name type="synonym">Gelatoporia subvermispora</name>
    <dbReference type="NCBI Taxonomy" id="914234"/>
    <lineage>
        <taxon>Eukaryota</taxon>
        <taxon>Fungi</taxon>
        <taxon>Dikarya</taxon>
        <taxon>Basidiomycota</taxon>
        <taxon>Agaricomycotina</taxon>
        <taxon>Agaricomycetes</taxon>
        <taxon>Polyporales</taxon>
        <taxon>Gelatoporiaceae</taxon>
        <taxon>Gelatoporia</taxon>
    </lineage>
</organism>
<accession>M2RK40</accession>
<keyword evidence="2" id="KW-0812">Transmembrane</keyword>
<proteinExistence type="predicted"/>
<feature type="compositionally biased region" description="Acidic residues" evidence="1">
    <location>
        <begin position="294"/>
        <end position="311"/>
    </location>
</feature>
<keyword evidence="2" id="KW-0472">Membrane</keyword>
<feature type="compositionally biased region" description="Basic residues" evidence="1">
    <location>
        <begin position="202"/>
        <end position="222"/>
    </location>
</feature>
<keyword evidence="4" id="KW-1185">Reference proteome</keyword>
<keyword evidence="2" id="KW-1133">Transmembrane helix</keyword>
<name>M2RK40_CERS8</name>
<feature type="region of interest" description="Disordered" evidence="1">
    <location>
        <begin position="290"/>
        <end position="339"/>
    </location>
</feature>
<dbReference type="EMBL" id="KB445794">
    <property type="protein sequence ID" value="EMD39191.1"/>
    <property type="molecule type" value="Genomic_DNA"/>
</dbReference>
<dbReference type="AlphaFoldDB" id="M2RK40"/>
<feature type="region of interest" description="Disordered" evidence="1">
    <location>
        <begin position="352"/>
        <end position="399"/>
    </location>
</feature>